<protein>
    <recommendedName>
        <fullName evidence="2">DUF4218 domain-containing protein</fullName>
    </recommendedName>
</protein>
<feature type="region of interest" description="Disordered" evidence="1">
    <location>
        <begin position="1"/>
        <end position="43"/>
    </location>
</feature>
<feature type="compositionally biased region" description="Basic and acidic residues" evidence="1">
    <location>
        <begin position="33"/>
        <end position="43"/>
    </location>
</feature>
<accession>A0A803MZA0</accession>
<keyword evidence="4" id="KW-1185">Reference proteome</keyword>
<dbReference type="Gramene" id="AUR62037710-RA">
    <property type="protein sequence ID" value="AUR62037710-RA:cds"/>
    <property type="gene ID" value="AUR62037710"/>
</dbReference>
<dbReference type="EnsemblPlants" id="AUR62037710-RA">
    <property type="protein sequence ID" value="AUR62037710-RA:cds"/>
    <property type="gene ID" value="AUR62037710"/>
</dbReference>
<evidence type="ECO:0000313" key="3">
    <source>
        <dbReference type="EnsemblPlants" id="AUR62037710-RA:cds"/>
    </source>
</evidence>
<dbReference type="Proteomes" id="UP000596660">
    <property type="component" value="Unplaced"/>
</dbReference>
<dbReference type="InterPro" id="IPR025452">
    <property type="entry name" value="DUF4218"/>
</dbReference>
<feature type="domain" description="DUF4218" evidence="2">
    <location>
        <begin position="141"/>
        <end position="198"/>
    </location>
</feature>
<dbReference type="PANTHER" id="PTHR48258:SF9">
    <property type="entry name" value="OS01G0348150 PROTEIN"/>
    <property type="match status" value="1"/>
</dbReference>
<evidence type="ECO:0000313" key="4">
    <source>
        <dbReference type="Proteomes" id="UP000596660"/>
    </source>
</evidence>
<dbReference type="AlphaFoldDB" id="A0A803MZA0"/>
<name>A0A803MZA0_CHEQI</name>
<dbReference type="Pfam" id="PF13960">
    <property type="entry name" value="DUF4218"/>
    <property type="match status" value="1"/>
</dbReference>
<evidence type="ECO:0000259" key="2">
    <source>
        <dbReference type="Pfam" id="PF13960"/>
    </source>
</evidence>
<dbReference type="PANTHER" id="PTHR48258">
    <property type="entry name" value="DUF4218 DOMAIN-CONTAINING PROTEIN-RELATED"/>
    <property type="match status" value="1"/>
</dbReference>
<feature type="compositionally biased region" description="Basic and acidic residues" evidence="1">
    <location>
        <begin position="11"/>
        <end position="21"/>
    </location>
</feature>
<organism evidence="3 4">
    <name type="scientific">Chenopodium quinoa</name>
    <name type="common">Quinoa</name>
    <dbReference type="NCBI Taxonomy" id="63459"/>
    <lineage>
        <taxon>Eukaryota</taxon>
        <taxon>Viridiplantae</taxon>
        <taxon>Streptophyta</taxon>
        <taxon>Embryophyta</taxon>
        <taxon>Tracheophyta</taxon>
        <taxon>Spermatophyta</taxon>
        <taxon>Magnoliopsida</taxon>
        <taxon>eudicotyledons</taxon>
        <taxon>Gunneridae</taxon>
        <taxon>Pentapetalae</taxon>
        <taxon>Caryophyllales</taxon>
        <taxon>Chenopodiaceae</taxon>
        <taxon>Chenopodioideae</taxon>
        <taxon>Atripliceae</taxon>
        <taxon>Chenopodium</taxon>
    </lineage>
</organism>
<proteinExistence type="predicted"/>
<sequence length="198" mass="22459">PELWVQQRVSKGKEQEKENELSSKTGKGKSKGKGKDTDASKKKNEGKSKECKAYLPSACYTLSRVEKRMFCACLYGIKVPSGYASNMKRFVSLNGELKLTSMKSHDCHVLMQVFLPIAIRGILPKDVREAITSLYSFFNTICSKVLDLCTLDALQADVVVTLCKFEMYFPPSFFDIMVHLILHLVREIKLCGPVFMRW</sequence>
<evidence type="ECO:0000256" key="1">
    <source>
        <dbReference type="SAM" id="MobiDB-lite"/>
    </source>
</evidence>
<reference evidence="3" key="2">
    <citation type="submission" date="2021-03" db="UniProtKB">
        <authorList>
            <consortium name="EnsemblPlants"/>
        </authorList>
    </citation>
    <scope>IDENTIFICATION</scope>
</reference>
<reference evidence="3" key="1">
    <citation type="journal article" date="2017" name="Nature">
        <title>The genome of Chenopodium quinoa.</title>
        <authorList>
            <person name="Jarvis D.E."/>
            <person name="Ho Y.S."/>
            <person name="Lightfoot D.J."/>
            <person name="Schmoeckel S.M."/>
            <person name="Li B."/>
            <person name="Borm T.J.A."/>
            <person name="Ohyanagi H."/>
            <person name="Mineta K."/>
            <person name="Michell C.T."/>
            <person name="Saber N."/>
            <person name="Kharbatia N.M."/>
            <person name="Rupper R.R."/>
            <person name="Sharp A.R."/>
            <person name="Dally N."/>
            <person name="Boughton B.A."/>
            <person name="Woo Y.H."/>
            <person name="Gao G."/>
            <person name="Schijlen E.G.W.M."/>
            <person name="Guo X."/>
            <person name="Momin A.A."/>
            <person name="Negrao S."/>
            <person name="Al-Babili S."/>
            <person name="Gehring C."/>
            <person name="Roessner U."/>
            <person name="Jung C."/>
            <person name="Murphy K."/>
            <person name="Arold S.T."/>
            <person name="Gojobori T."/>
            <person name="van der Linden C.G."/>
            <person name="van Loo E.N."/>
            <person name="Jellen E.N."/>
            <person name="Maughan P.J."/>
            <person name="Tester M."/>
        </authorList>
    </citation>
    <scope>NUCLEOTIDE SEQUENCE [LARGE SCALE GENOMIC DNA]</scope>
    <source>
        <strain evidence="3">cv. PI 614886</strain>
    </source>
</reference>